<dbReference type="SUPFAM" id="SSF53187">
    <property type="entry name" value="Zn-dependent exopeptidases"/>
    <property type="match status" value="1"/>
</dbReference>
<evidence type="ECO:0000256" key="8">
    <source>
        <dbReference type="SAM" id="MobiDB-lite"/>
    </source>
</evidence>
<dbReference type="GO" id="GO:0006508">
    <property type="term" value="P:proteolysis"/>
    <property type="evidence" value="ECO:0007669"/>
    <property type="project" value="UniProtKB-KW"/>
</dbReference>
<evidence type="ECO:0000313" key="11">
    <source>
        <dbReference type="EMBL" id="MBB3836193.1"/>
    </source>
</evidence>
<keyword evidence="4" id="KW-0378">Hydrolase</keyword>
<dbReference type="AlphaFoldDB" id="A0A7W5ZF62"/>
<dbReference type="Gene3D" id="3.40.630.10">
    <property type="entry name" value="Zn peptidases"/>
    <property type="match status" value="1"/>
</dbReference>
<accession>A0A7W5ZF62</accession>
<protein>
    <recommendedName>
        <fullName evidence="10">Peptidase M14 domain-containing protein</fullName>
    </recommendedName>
</protein>
<evidence type="ECO:0000256" key="6">
    <source>
        <dbReference type="ARBA" id="ARBA00023049"/>
    </source>
</evidence>
<feature type="domain" description="Peptidase M14" evidence="10">
    <location>
        <begin position="25"/>
        <end position="370"/>
    </location>
</feature>
<dbReference type="Proteomes" id="UP000541352">
    <property type="component" value="Unassembled WGS sequence"/>
</dbReference>
<dbReference type="EMBL" id="JACIBY010000001">
    <property type="protein sequence ID" value="MBB3836193.1"/>
    <property type="molecule type" value="Genomic_DNA"/>
</dbReference>
<comment type="caution">
    <text evidence="7">Lacks conserved residue(s) required for the propagation of feature annotation.</text>
</comment>
<dbReference type="GO" id="GO:0005615">
    <property type="term" value="C:extracellular space"/>
    <property type="evidence" value="ECO:0007669"/>
    <property type="project" value="TreeGrafter"/>
</dbReference>
<evidence type="ECO:0000256" key="7">
    <source>
        <dbReference type="PROSITE-ProRule" id="PRU01379"/>
    </source>
</evidence>
<dbReference type="PANTHER" id="PTHR11705:SF143">
    <property type="entry name" value="SLL0236 PROTEIN"/>
    <property type="match status" value="1"/>
</dbReference>
<dbReference type="PROSITE" id="PS52035">
    <property type="entry name" value="PEPTIDASE_M14"/>
    <property type="match status" value="1"/>
</dbReference>
<sequence>MIRQLLYGGVVALVGMASVSQAQTSYNNHAQLSTRLKNLSTKYAAQATVSSIGKSAGGRDLWLLTLGKGDATKKPAILVVAGLNGTHLAGTELAIQTAEKMLASANADSIAKLLTTKTFYFLPSMNPDAQEQFAAKLKFERTGNDTKADDDRDGRLDEDPFEDLNGDGMITWMRVEDPTGSFVASKEDPRIMVKADPTKGEVGKYLLHSEGIDNDKDRVYNEDGQGGINPERNFTFDYQIFVTGSGEYAASEPEVRALLDFLYRAPNIFAVLTFGPNNNLSEAPRFDASKVARRIITGPLSKDAKAMEQVSKLYNSRTAMKDAPAMPQTRGNFSQTAYFHAGRYSFTTPGWWVPKVEAPRDSTRRGTGAAAPSGAGAAPSGAAAPAAGGGGGGRAGGMMGGGGAAAAAAAAASASAANASEDDTRFLKWADKEKLTGVFVDWKAVQHPDFPNQKVEVGGVAPFVKLNPPLSYLEPVADKHLKFLSGLGAQMPEIQLVNVKTESLGNNLTRITATVINKGLLPTYAEIGDRVRFVQKVKTELKLGSGQAIVSGKRLNLRGALGVDESEEYTWLVSGTGKLTIEAGCPTAGVQSTEVTLK</sequence>
<keyword evidence="9" id="KW-0732">Signal</keyword>
<dbReference type="PANTHER" id="PTHR11705">
    <property type="entry name" value="PROTEASE FAMILY M14 CARBOXYPEPTIDASE A,B"/>
    <property type="match status" value="1"/>
</dbReference>
<keyword evidence="12" id="KW-1185">Reference proteome</keyword>
<name>A0A7W5ZF62_9BACT</name>
<evidence type="ECO:0000313" key="12">
    <source>
        <dbReference type="Proteomes" id="UP000541352"/>
    </source>
</evidence>
<evidence type="ECO:0000256" key="3">
    <source>
        <dbReference type="ARBA" id="ARBA00022670"/>
    </source>
</evidence>
<comment type="cofactor">
    <cofactor evidence="1">
        <name>Zn(2+)</name>
        <dbReference type="ChEBI" id="CHEBI:29105"/>
    </cofactor>
</comment>
<comment type="similarity">
    <text evidence="2 7">Belongs to the peptidase M14 family.</text>
</comment>
<dbReference type="Pfam" id="PF00246">
    <property type="entry name" value="Peptidase_M14"/>
    <property type="match status" value="1"/>
</dbReference>
<feature type="compositionally biased region" description="Low complexity" evidence="8">
    <location>
        <begin position="368"/>
        <end position="386"/>
    </location>
</feature>
<evidence type="ECO:0000259" key="10">
    <source>
        <dbReference type="PROSITE" id="PS52035"/>
    </source>
</evidence>
<dbReference type="SMART" id="SM00631">
    <property type="entry name" value="Zn_pept"/>
    <property type="match status" value="1"/>
</dbReference>
<feature type="signal peptide" evidence="9">
    <location>
        <begin position="1"/>
        <end position="22"/>
    </location>
</feature>
<reference evidence="11 12" key="1">
    <citation type="submission" date="2020-08" db="EMBL/GenBank/DDBJ databases">
        <title>Genomic Encyclopedia of Type Strains, Phase IV (KMG-IV): sequencing the most valuable type-strain genomes for metagenomic binning, comparative biology and taxonomic classification.</title>
        <authorList>
            <person name="Goeker M."/>
        </authorList>
    </citation>
    <scope>NUCLEOTIDE SEQUENCE [LARGE SCALE GENOMIC DNA]</scope>
    <source>
        <strain evidence="11 12">DSM 17976</strain>
    </source>
</reference>
<dbReference type="GO" id="GO:0004181">
    <property type="term" value="F:metallocarboxypeptidase activity"/>
    <property type="evidence" value="ECO:0007669"/>
    <property type="project" value="InterPro"/>
</dbReference>
<evidence type="ECO:0000256" key="1">
    <source>
        <dbReference type="ARBA" id="ARBA00001947"/>
    </source>
</evidence>
<feature type="region of interest" description="Disordered" evidence="8">
    <location>
        <begin position="358"/>
        <end position="394"/>
    </location>
</feature>
<keyword evidence="5" id="KW-0862">Zinc</keyword>
<dbReference type="GO" id="GO:0008270">
    <property type="term" value="F:zinc ion binding"/>
    <property type="evidence" value="ECO:0007669"/>
    <property type="project" value="InterPro"/>
</dbReference>
<evidence type="ECO:0000256" key="9">
    <source>
        <dbReference type="SAM" id="SignalP"/>
    </source>
</evidence>
<proteinExistence type="inferred from homology"/>
<dbReference type="RefSeq" id="WP_183970975.1">
    <property type="nucleotide sequence ID" value="NZ_JACIBY010000001.1"/>
</dbReference>
<gene>
    <name evidence="11" type="ORF">FHS57_000175</name>
</gene>
<organism evidence="11 12">
    <name type="scientific">Runella defluvii</name>
    <dbReference type="NCBI Taxonomy" id="370973"/>
    <lineage>
        <taxon>Bacteria</taxon>
        <taxon>Pseudomonadati</taxon>
        <taxon>Bacteroidota</taxon>
        <taxon>Cytophagia</taxon>
        <taxon>Cytophagales</taxon>
        <taxon>Spirosomataceae</taxon>
        <taxon>Runella</taxon>
    </lineage>
</organism>
<feature type="chain" id="PRO_5031210828" description="Peptidase M14 domain-containing protein" evidence="9">
    <location>
        <begin position="23"/>
        <end position="598"/>
    </location>
</feature>
<evidence type="ECO:0000256" key="4">
    <source>
        <dbReference type="ARBA" id="ARBA00022801"/>
    </source>
</evidence>
<evidence type="ECO:0000256" key="5">
    <source>
        <dbReference type="ARBA" id="ARBA00022833"/>
    </source>
</evidence>
<evidence type="ECO:0000256" key="2">
    <source>
        <dbReference type="ARBA" id="ARBA00005988"/>
    </source>
</evidence>
<keyword evidence="6" id="KW-0482">Metalloprotease</keyword>
<keyword evidence="3" id="KW-0645">Protease</keyword>
<dbReference type="InterPro" id="IPR000834">
    <property type="entry name" value="Peptidase_M14"/>
</dbReference>
<dbReference type="CDD" id="cd06905">
    <property type="entry name" value="M14-like"/>
    <property type="match status" value="1"/>
</dbReference>
<comment type="caution">
    <text evidence="11">The sequence shown here is derived from an EMBL/GenBank/DDBJ whole genome shotgun (WGS) entry which is preliminary data.</text>
</comment>